<comment type="caution">
    <text evidence="7">The sequence shown here is derived from an EMBL/GenBank/DDBJ whole genome shotgun (WGS) entry which is preliminary data.</text>
</comment>
<sequence length="1441" mass="157988">MNPDRLGRIPPPTRRLVVRKANSQRDLRPISERATLDKVLGLTVSRNAALACDPLSGVVAYPAGCVVVLFNPRKNQQSFVLNTSRKTITSVAFSGDGKYLATGESGHMPCVRVWDMEDQSHPQISEMVKGHKFGISCVAFSPNLKYVASVGFQHDMIVNIWNWKSGTKVACNKVSSKVSALSFSENGSYFVTVGVRHVKFWYFDTESNKSKVSKTLVINGRAGLLGEQRNNTFCDVACGRGVNSDITYCVTSSGLLCSINSKRVLDTWVELKTSKAYALAVSEHYIICGCADGIIRVFNPLKLQFIVTIPKPHFLGVNVAEGIDSSNPLSKSEQAAYPDAVAVAFDTVNHKLTCVYNDHSLYTWDVKDMKKIGKAWSSLYHSTCVWGVEVYPNVTDNRQAALPPGSFLTCSSDDTVRVWNIEEGTSILFERNVYSKEMMKVLYTEDTVANLKDKDISPAIKNMRDSTGDTRNAGVRCLRISPDGQTLATGDRSGNVRVYDLMFFDEVAKIEAHESEVLCVEFSPNESGHKLLASAGRDRLIHIFDIVNNFVLVQTLDDHSASITSVKFNVSESDELQLLSCAADKSIIFRTAQQNPEFQFVRTTNHVGKTTFYDMDIDPSGKYAATACQDRGVRVYDVNSGKQTRNYKGTPRDDGTLVRITLDSSGTYAATSCSDKSVCLTEFESGECVASMSGHSEVVTGLKFSVDCKNLISVGGDGCIFVWKIPSTYTQNMVEKLHVLGEEPENKIEFGTPIRRETYQMAHPSIIETAEEDDFVPADPSAFSRPMKDPSPPVKDYRFSVGQLPTWAKKQLVAEGNEKTTVSPEESNAGTVVQPGGRWAQRVQNGGIHIAGDNGKIQPIPLLLDPTDGGKRYTVEPISLQEQMRALASSPLERRCSLTYGEDDDLFPSDGRAALENLSEEEKNHTEEAAPPGVTVSRGSDIMPKARVRKSSVEVSESGELKFEEAEELDVGDAKEVIIYLPPSQDDFDSEVARAFELSVAERPKRLSLTVEDPKGEEQEVKYKASSEDDEDEVISPSEDTTKPFGYDENKPEGGEDEEMVGRYFETLGTSSPAQKADEQVTEPPPLDTDRLMRTRLSISARFLSRSHQPGRIGVISTNLDEEKGENHHSDDSKQDLQRRKEEMAQAVEATRKRLEALGWKAKEDILKKMPVNSATSTATITSISSVSSTTVISSSKTTTISSNSGSSPSTAAEEPATKTSTVLSSVSTTHTSSVSATSKTSTVTTSMSFTPTTVVNSASGSGKNGDSTPVSALTESSSKPSVITNLLETRLVDVQENSKEERKDQSAKKDIPESKKDNVSKADDTEKSKRTASNLIAFFSQSKSSKNKDKEKENSKEKERAKSKEKDKEKGRATPPLVKEISDLKSTSGGKLERRGSEGKSWRKSLGILGGVPSMTKKTNIKGILNPDLQPHLTCCRKTR</sequence>
<organism evidence="7 8">
    <name type="scientific">Pocillopora meandrina</name>
    <dbReference type="NCBI Taxonomy" id="46732"/>
    <lineage>
        <taxon>Eukaryota</taxon>
        <taxon>Metazoa</taxon>
        <taxon>Cnidaria</taxon>
        <taxon>Anthozoa</taxon>
        <taxon>Hexacorallia</taxon>
        <taxon>Scleractinia</taxon>
        <taxon>Astrocoeniina</taxon>
        <taxon>Pocilloporidae</taxon>
        <taxon>Pocillopora</taxon>
    </lineage>
</organism>
<protein>
    <recommendedName>
        <fullName evidence="9">Mitogen-activated protein kinase-binding protein 1</fullName>
    </recommendedName>
</protein>
<dbReference type="SUPFAM" id="SSF50978">
    <property type="entry name" value="WD40 repeat-like"/>
    <property type="match status" value="2"/>
</dbReference>
<evidence type="ECO:0000259" key="5">
    <source>
        <dbReference type="Pfam" id="PF24780"/>
    </source>
</evidence>
<feature type="compositionally biased region" description="Basic and acidic residues" evidence="4">
    <location>
        <begin position="1347"/>
        <end position="1373"/>
    </location>
</feature>
<feature type="region of interest" description="Disordered" evidence="4">
    <location>
        <begin position="1177"/>
        <end position="1282"/>
    </location>
</feature>
<dbReference type="InterPro" id="IPR052779">
    <property type="entry name" value="WDR62"/>
</dbReference>
<dbReference type="PROSITE" id="PS50082">
    <property type="entry name" value="WD_REPEATS_2"/>
    <property type="match status" value="3"/>
</dbReference>
<feature type="region of interest" description="Disordered" evidence="4">
    <location>
        <begin position="1107"/>
        <end position="1148"/>
    </location>
</feature>
<evidence type="ECO:0000256" key="3">
    <source>
        <dbReference type="PROSITE-ProRule" id="PRU00221"/>
    </source>
</evidence>
<accession>A0AAU9WWS6</accession>
<feature type="repeat" description="WD" evidence="3">
    <location>
        <begin position="510"/>
        <end position="546"/>
    </location>
</feature>
<evidence type="ECO:0000313" key="8">
    <source>
        <dbReference type="Proteomes" id="UP001159428"/>
    </source>
</evidence>
<feature type="region of interest" description="Disordered" evidence="4">
    <location>
        <begin position="1295"/>
        <end position="1417"/>
    </location>
</feature>
<keyword evidence="1 3" id="KW-0853">WD repeat</keyword>
<feature type="domain" description="MABP1/WDR62 first WD40" evidence="5">
    <location>
        <begin position="49"/>
        <end position="379"/>
    </location>
</feature>
<name>A0AAU9WWS6_9CNID</name>
<evidence type="ECO:0000256" key="1">
    <source>
        <dbReference type="ARBA" id="ARBA00022574"/>
    </source>
</evidence>
<dbReference type="PANTHER" id="PTHR45589:SF1">
    <property type="entry name" value="WD REPEAT DOMAIN 62, ISOFORM G"/>
    <property type="match status" value="1"/>
</dbReference>
<feature type="compositionally biased region" description="Basic and acidic residues" evidence="4">
    <location>
        <begin position="1295"/>
        <end position="1330"/>
    </location>
</feature>
<dbReference type="SMART" id="SM00320">
    <property type="entry name" value="WD40"/>
    <property type="match status" value="12"/>
</dbReference>
<evidence type="ECO:0000256" key="2">
    <source>
        <dbReference type="ARBA" id="ARBA00022737"/>
    </source>
</evidence>
<dbReference type="InterPro" id="IPR015943">
    <property type="entry name" value="WD40/YVTN_repeat-like_dom_sf"/>
</dbReference>
<feature type="compositionally biased region" description="Polar residues" evidence="4">
    <location>
        <begin position="1257"/>
        <end position="1282"/>
    </location>
</feature>
<dbReference type="PANTHER" id="PTHR45589">
    <property type="entry name" value="WD REPEAT DOMAIN 62, ISOFORM G"/>
    <property type="match status" value="1"/>
</dbReference>
<dbReference type="Pfam" id="PF24780">
    <property type="entry name" value="WD40_MABP1-WDR62_1st"/>
    <property type="match status" value="1"/>
</dbReference>
<feature type="domain" description="MABP1/WDR62 second WD40" evidence="6">
    <location>
        <begin position="385"/>
        <end position="725"/>
    </location>
</feature>
<dbReference type="Pfam" id="PF24782">
    <property type="entry name" value="WD40_MABP1-WDR62_2nd"/>
    <property type="match status" value="1"/>
</dbReference>
<feature type="repeat" description="WD" evidence="3">
    <location>
        <begin position="407"/>
        <end position="429"/>
    </location>
</feature>
<feature type="repeat" description="WD" evidence="3">
    <location>
        <begin position="692"/>
        <end position="733"/>
    </location>
</feature>
<dbReference type="PROSITE" id="PS50294">
    <property type="entry name" value="WD_REPEATS_REGION"/>
    <property type="match status" value="1"/>
</dbReference>
<dbReference type="EMBL" id="CALNXJ010000023">
    <property type="protein sequence ID" value="CAH3128419.1"/>
    <property type="molecule type" value="Genomic_DNA"/>
</dbReference>
<dbReference type="Gene3D" id="2.130.10.10">
    <property type="entry name" value="YVTN repeat-like/Quinoprotein amine dehydrogenase"/>
    <property type="match status" value="3"/>
</dbReference>
<feature type="compositionally biased region" description="Basic and acidic residues" evidence="4">
    <location>
        <begin position="1012"/>
        <end position="1027"/>
    </location>
</feature>
<dbReference type="InterPro" id="IPR001680">
    <property type="entry name" value="WD40_rpt"/>
</dbReference>
<dbReference type="InterPro" id="IPR056162">
    <property type="entry name" value="WD40_MABP1-WDR62_2nd"/>
</dbReference>
<dbReference type="InterPro" id="IPR036322">
    <property type="entry name" value="WD40_repeat_dom_sf"/>
</dbReference>
<dbReference type="Proteomes" id="UP001159428">
    <property type="component" value="Unassembled WGS sequence"/>
</dbReference>
<feature type="compositionally biased region" description="Basic and acidic residues" evidence="4">
    <location>
        <begin position="1121"/>
        <end position="1148"/>
    </location>
</feature>
<feature type="region of interest" description="Disordered" evidence="4">
    <location>
        <begin position="1009"/>
        <end position="1057"/>
    </location>
</feature>
<feature type="region of interest" description="Disordered" evidence="4">
    <location>
        <begin position="919"/>
        <end position="941"/>
    </location>
</feature>
<evidence type="ECO:0008006" key="9">
    <source>
        <dbReference type="Google" id="ProtNLM"/>
    </source>
</evidence>
<proteinExistence type="predicted"/>
<evidence type="ECO:0000256" key="4">
    <source>
        <dbReference type="SAM" id="MobiDB-lite"/>
    </source>
</evidence>
<evidence type="ECO:0000259" key="6">
    <source>
        <dbReference type="Pfam" id="PF24782"/>
    </source>
</evidence>
<keyword evidence="2" id="KW-0677">Repeat</keyword>
<feature type="compositionally biased region" description="Basic and acidic residues" evidence="4">
    <location>
        <begin position="1040"/>
        <end position="1054"/>
    </location>
</feature>
<keyword evidence="8" id="KW-1185">Reference proteome</keyword>
<feature type="compositionally biased region" description="Basic and acidic residues" evidence="4">
    <location>
        <begin position="1392"/>
        <end position="1402"/>
    </location>
</feature>
<dbReference type="InterPro" id="IPR056161">
    <property type="entry name" value="WD40_MABP1-WDR62_1st"/>
</dbReference>
<evidence type="ECO:0000313" key="7">
    <source>
        <dbReference type="EMBL" id="CAH3128419.1"/>
    </source>
</evidence>
<feature type="compositionally biased region" description="Low complexity" evidence="4">
    <location>
        <begin position="1177"/>
        <end position="1256"/>
    </location>
</feature>
<feature type="region of interest" description="Disordered" evidence="4">
    <location>
        <begin position="1069"/>
        <end position="1092"/>
    </location>
</feature>
<reference evidence="7 8" key="1">
    <citation type="submission" date="2022-05" db="EMBL/GenBank/DDBJ databases">
        <authorList>
            <consortium name="Genoscope - CEA"/>
            <person name="William W."/>
        </authorList>
    </citation>
    <scope>NUCLEOTIDE SEQUENCE [LARGE SCALE GENOMIC DNA]</scope>
</reference>
<gene>
    <name evidence="7" type="ORF">PMEA_00013465</name>
</gene>